<dbReference type="AlphaFoldDB" id="A0A510NVQ0"/>
<name>A0A510NVQ0_TALPI</name>
<sequence length="171" mass="19416">MPILISDFGKTPQNTKIQLVAALHAVNLVSDPIKGAILVLYMKWDCEHADGWISLRRTAAWARTMYAVEKNITRRRPDLSATKMMVRLPRARHICKQAEKMPEYVPSEMVASSNYSLLLTIHRDDSGRMVGDGEKDEDEDEDALQGHELETWNVPNFTQDASAHRNFSAFC</sequence>
<protein>
    <submittedName>
        <fullName evidence="1">Uncharacterized protein</fullName>
    </submittedName>
</protein>
<gene>
    <name evidence="1" type="ORF">TCE0_018f05276</name>
</gene>
<organism evidence="1 2">
    <name type="scientific">Talaromyces pinophilus</name>
    <name type="common">Penicillium pinophilum</name>
    <dbReference type="NCBI Taxonomy" id="128442"/>
    <lineage>
        <taxon>Eukaryota</taxon>
        <taxon>Fungi</taxon>
        <taxon>Dikarya</taxon>
        <taxon>Ascomycota</taxon>
        <taxon>Pezizomycotina</taxon>
        <taxon>Eurotiomycetes</taxon>
        <taxon>Eurotiomycetidae</taxon>
        <taxon>Eurotiales</taxon>
        <taxon>Trichocomaceae</taxon>
        <taxon>Talaromyces</taxon>
        <taxon>Talaromyces sect. Talaromyces</taxon>
    </lineage>
</organism>
<dbReference type="Proteomes" id="UP000053095">
    <property type="component" value="Unassembled WGS sequence"/>
</dbReference>
<accession>A0A510NVQ0</accession>
<dbReference type="EMBL" id="DF933814">
    <property type="protein sequence ID" value="GAM36295.1"/>
    <property type="molecule type" value="Genomic_DNA"/>
</dbReference>
<evidence type="ECO:0000313" key="2">
    <source>
        <dbReference type="Proteomes" id="UP000053095"/>
    </source>
</evidence>
<keyword evidence="2" id="KW-1185">Reference proteome</keyword>
<reference evidence="2" key="1">
    <citation type="journal article" date="2015" name="Genome Announc.">
        <title>Draft genome sequence of Talaromyces cellulolyticus strain Y-94, a source of lignocellulosic biomass-degrading enzymes.</title>
        <authorList>
            <person name="Fujii T."/>
            <person name="Koike H."/>
            <person name="Sawayama S."/>
            <person name="Yano S."/>
            <person name="Inoue H."/>
        </authorList>
    </citation>
    <scope>NUCLEOTIDE SEQUENCE [LARGE SCALE GENOMIC DNA]</scope>
    <source>
        <strain evidence="2">Y-94</strain>
    </source>
</reference>
<evidence type="ECO:0000313" key="1">
    <source>
        <dbReference type="EMBL" id="GAM36295.1"/>
    </source>
</evidence>
<proteinExistence type="predicted"/>